<evidence type="ECO:0000256" key="2">
    <source>
        <dbReference type="PROSITE-ProRule" id="PRU00335"/>
    </source>
</evidence>
<reference evidence="6" key="2">
    <citation type="submission" date="2019-07" db="EMBL/GenBank/DDBJ databases">
        <authorList>
            <person name="Whitman W."/>
            <person name="Huntemann M."/>
            <person name="Clum A."/>
            <person name="Pillay M."/>
            <person name="Palaniappan K."/>
            <person name="Varghese N."/>
            <person name="Mikhailova N."/>
            <person name="Stamatis D."/>
            <person name="Reddy T."/>
            <person name="Daum C."/>
            <person name="Shapiro N."/>
            <person name="Ivanova N."/>
            <person name="Kyrpides N."/>
            <person name="Woyke T."/>
        </authorList>
    </citation>
    <scope>NUCLEOTIDE SEQUENCE</scope>
    <source>
        <strain evidence="6">CGMCC 1.10685</strain>
    </source>
</reference>
<evidence type="ECO:0000259" key="4">
    <source>
        <dbReference type="PROSITE" id="PS50977"/>
    </source>
</evidence>
<evidence type="ECO:0000313" key="8">
    <source>
        <dbReference type="Proteomes" id="UP000437862"/>
    </source>
</evidence>
<dbReference type="Proteomes" id="UP000315112">
    <property type="component" value="Unassembled WGS sequence"/>
</dbReference>
<dbReference type="RefSeq" id="WP_145874970.1">
    <property type="nucleotide sequence ID" value="NZ_CP046904.1"/>
</dbReference>
<organism evidence="6 7">
    <name type="scientific">Pseudoduganella flava</name>
    <dbReference type="NCBI Taxonomy" id="871742"/>
    <lineage>
        <taxon>Bacteria</taxon>
        <taxon>Pseudomonadati</taxon>
        <taxon>Pseudomonadota</taxon>
        <taxon>Betaproteobacteria</taxon>
        <taxon>Burkholderiales</taxon>
        <taxon>Oxalobacteraceae</taxon>
        <taxon>Telluria group</taxon>
        <taxon>Pseudoduganella</taxon>
    </lineage>
</organism>
<reference evidence="5 8" key="3">
    <citation type="submission" date="2019-12" db="EMBL/GenBank/DDBJ databases">
        <title>Draft Genome Sequences of Six Type Strains of the Genus Massilia.</title>
        <authorList>
            <person name="Miess H."/>
            <person name="Frediansyah A."/>
            <person name="Goeker M."/>
            <person name="Gross H."/>
        </authorList>
    </citation>
    <scope>NUCLEOTIDE SEQUENCE [LARGE SCALE GENOMIC DNA]</scope>
    <source>
        <strain evidence="5 8">DSM 26639</strain>
    </source>
</reference>
<dbReference type="SUPFAM" id="SSF48498">
    <property type="entry name" value="Tetracyclin repressor-like, C-terminal domain"/>
    <property type="match status" value="1"/>
</dbReference>
<dbReference type="PRINTS" id="PR00455">
    <property type="entry name" value="HTHTETR"/>
</dbReference>
<name>A0A562PSF0_9BURK</name>
<dbReference type="GO" id="GO:0003700">
    <property type="term" value="F:DNA-binding transcription factor activity"/>
    <property type="evidence" value="ECO:0007669"/>
    <property type="project" value="TreeGrafter"/>
</dbReference>
<feature type="region of interest" description="Disordered" evidence="3">
    <location>
        <begin position="1"/>
        <end position="23"/>
    </location>
</feature>
<dbReference type="InterPro" id="IPR009057">
    <property type="entry name" value="Homeodomain-like_sf"/>
</dbReference>
<reference evidence="6 7" key="1">
    <citation type="journal article" date="2015" name="Stand. Genomic Sci.">
        <title>Genomic Encyclopedia of Bacterial and Archaeal Type Strains, Phase III: the genomes of soil and plant-associated and newly described type strains.</title>
        <authorList>
            <person name="Whitman W.B."/>
            <person name="Woyke T."/>
            <person name="Klenk H.P."/>
            <person name="Zhou Y."/>
            <person name="Lilburn T.G."/>
            <person name="Beck B.J."/>
            <person name="De Vos P."/>
            <person name="Vandamme P."/>
            <person name="Eisen J.A."/>
            <person name="Garrity G."/>
            <person name="Hugenholtz P."/>
            <person name="Kyrpides N.C."/>
        </authorList>
    </citation>
    <scope>NUCLEOTIDE SEQUENCE [LARGE SCALE GENOMIC DNA]</scope>
    <source>
        <strain evidence="6 7">CGMCC 1.10685</strain>
    </source>
</reference>
<dbReference type="EMBL" id="CP046904">
    <property type="protein sequence ID" value="QGZ39378.1"/>
    <property type="molecule type" value="Genomic_DNA"/>
</dbReference>
<gene>
    <name evidence="5" type="ORF">GO485_10185</name>
    <name evidence="6" type="ORF">IP92_02366</name>
</gene>
<keyword evidence="8" id="KW-1185">Reference proteome</keyword>
<dbReference type="EMBL" id="VLKW01000004">
    <property type="protein sequence ID" value="TWI47308.1"/>
    <property type="molecule type" value="Genomic_DNA"/>
</dbReference>
<evidence type="ECO:0000313" key="7">
    <source>
        <dbReference type="Proteomes" id="UP000315112"/>
    </source>
</evidence>
<evidence type="ECO:0000256" key="3">
    <source>
        <dbReference type="SAM" id="MobiDB-lite"/>
    </source>
</evidence>
<accession>A0A562PSF0</accession>
<dbReference type="Pfam" id="PF00440">
    <property type="entry name" value="TetR_N"/>
    <property type="match status" value="1"/>
</dbReference>
<feature type="domain" description="HTH tetR-type" evidence="4">
    <location>
        <begin position="31"/>
        <end position="91"/>
    </location>
</feature>
<evidence type="ECO:0000313" key="5">
    <source>
        <dbReference type="EMBL" id="QGZ39378.1"/>
    </source>
</evidence>
<dbReference type="InterPro" id="IPR050109">
    <property type="entry name" value="HTH-type_TetR-like_transc_reg"/>
</dbReference>
<dbReference type="InterPro" id="IPR039536">
    <property type="entry name" value="TetR_C_Proteobacteria"/>
</dbReference>
<dbReference type="PROSITE" id="PS50977">
    <property type="entry name" value="HTH_TETR_2"/>
    <property type="match status" value="1"/>
</dbReference>
<dbReference type="Gene3D" id="1.10.357.10">
    <property type="entry name" value="Tetracycline Repressor, domain 2"/>
    <property type="match status" value="1"/>
</dbReference>
<keyword evidence="1 2" id="KW-0238">DNA-binding</keyword>
<dbReference type="Proteomes" id="UP000437862">
    <property type="component" value="Chromosome"/>
</dbReference>
<dbReference type="Gene3D" id="1.10.10.60">
    <property type="entry name" value="Homeodomain-like"/>
    <property type="match status" value="1"/>
</dbReference>
<feature type="compositionally biased region" description="Acidic residues" evidence="3">
    <location>
        <begin position="1"/>
        <end position="11"/>
    </location>
</feature>
<proteinExistence type="predicted"/>
<protein>
    <submittedName>
        <fullName evidence="6">TetR family transcriptional regulator</fullName>
    </submittedName>
</protein>
<evidence type="ECO:0000313" key="6">
    <source>
        <dbReference type="EMBL" id="TWI47308.1"/>
    </source>
</evidence>
<dbReference type="InterPro" id="IPR001647">
    <property type="entry name" value="HTH_TetR"/>
</dbReference>
<feature type="DNA-binding region" description="H-T-H motif" evidence="2">
    <location>
        <begin position="54"/>
        <end position="73"/>
    </location>
</feature>
<dbReference type="PANTHER" id="PTHR30055">
    <property type="entry name" value="HTH-TYPE TRANSCRIPTIONAL REGULATOR RUTR"/>
    <property type="match status" value="1"/>
</dbReference>
<dbReference type="InterPro" id="IPR036271">
    <property type="entry name" value="Tet_transcr_reg_TetR-rel_C_sf"/>
</dbReference>
<sequence>MSNDISDEQDSEVQCPIANRGAGRPRACDAEARMQDLMTTAAELFLEKGYAKVSLEMIARKARVAVRTIYVKFGGKSGLFREILRSGREVYFGTMEDLETNQRPLREVLIDFGTRVHELLSSSVVIKLHRMVIAEAHHDQELAEAFFDAGPQQTRVALCRYFSRPEVRAQLRDLPAEQLAVHFMNCLMGDHVKRYLFGPAPTGARDTELQVEQRVDLFLNGTRA</sequence>
<dbReference type="AlphaFoldDB" id="A0A562PSF0"/>
<dbReference type="OrthoDB" id="8535430at2"/>
<dbReference type="PANTHER" id="PTHR30055:SF119">
    <property type="entry name" value="NALC"/>
    <property type="match status" value="1"/>
</dbReference>
<dbReference type="GO" id="GO:0000976">
    <property type="term" value="F:transcription cis-regulatory region binding"/>
    <property type="evidence" value="ECO:0007669"/>
    <property type="project" value="TreeGrafter"/>
</dbReference>
<dbReference type="SUPFAM" id="SSF46689">
    <property type="entry name" value="Homeodomain-like"/>
    <property type="match status" value="1"/>
</dbReference>
<dbReference type="Pfam" id="PF14246">
    <property type="entry name" value="TetR_C_7"/>
    <property type="match status" value="1"/>
</dbReference>
<evidence type="ECO:0000256" key="1">
    <source>
        <dbReference type="ARBA" id="ARBA00023125"/>
    </source>
</evidence>